<dbReference type="STRING" id="644282.Deba_2299"/>
<keyword evidence="8" id="KW-1185">Reference proteome</keyword>
<dbReference type="GO" id="GO:0005840">
    <property type="term" value="C:ribosome"/>
    <property type="evidence" value="ECO:0007669"/>
    <property type="project" value="UniProtKB-KW"/>
</dbReference>
<evidence type="ECO:0000256" key="1">
    <source>
        <dbReference type="ARBA" id="ARBA00009741"/>
    </source>
</evidence>
<keyword evidence="3 6" id="KW-0489">Methyltransferase</keyword>
<protein>
    <recommendedName>
        <fullName evidence="6">Ribosomal protein L11 methyltransferase</fullName>
        <shortName evidence="6">L11 Mtase</shortName>
        <ecNumber evidence="6">2.1.1.-</ecNumber>
    </recommendedName>
</protein>
<dbReference type="AlphaFoldDB" id="E1QJB8"/>
<evidence type="ECO:0000256" key="6">
    <source>
        <dbReference type="HAMAP-Rule" id="MF_00735"/>
    </source>
</evidence>
<dbReference type="Pfam" id="PF06325">
    <property type="entry name" value="PrmA"/>
    <property type="match status" value="1"/>
</dbReference>
<reference evidence="7 8" key="1">
    <citation type="journal article" date="2010" name="Stand. Genomic Sci.">
        <title>Complete genome sequence of Desulfarculus baarsii type strain (2st14).</title>
        <authorList>
            <person name="Sun H."/>
            <person name="Spring S."/>
            <person name="Lapidus A."/>
            <person name="Davenport K."/>
            <person name="Del Rio T.G."/>
            <person name="Tice H."/>
            <person name="Nolan M."/>
            <person name="Copeland A."/>
            <person name="Cheng J.F."/>
            <person name="Lucas S."/>
            <person name="Tapia R."/>
            <person name="Goodwin L."/>
            <person name="Pitluck S."/>
            <person name="Ivanova N."/>
            <person name="Pagani I."/>
            <person name="Mavromatis K."/>
            <person name="Ovchinnikova G."/>
            <person name="Pati A."/>
            <person name="Chen A."/>
            <person name="Palaniappan K."/>
            <person name="Hauser L."/>
            <person name="Chang Y.J."/>
            <person name="Jeffries C.D."/>
            <person name="Detter J.C."/>
            <person name="Han C."/>
            <person name="Rohde M."/>
            <person name="Brambilla E."/>
            <person name="Goker M."/>
            <person name="Woyke T."/>
            <person name="Bristow J."/>
            <person name="Eisen J.A."/>
            <person name="Markowitz V."/>
            <person name="Hugenholtz P."/>
            <person name="Kyrpides N.C."/>
            <person name="Klenk H.P."/>
            <person name="Land M."/>
        </authorList>
    </citation>
    <scope>NUCLEOTIDE SEQUENCE [LARGE SCALE GENOMIC DNA]</scope>
    <source>
        <strain evidence="8">ATCC 33931 / DSM 2075 / LMG 7858 / VKM B-1802 / 2st14</strain>
    </source>
</reference>
<dbReference type="EMBL" id="CP002085">
    <property type="protein sequence ID" value="ADK85661.1"/>
    <property type="molecule type" value="Genomic_DNA"/>
</dbReference>
<dbReference type="GO" id="GO:0005737">
    <property type="term" value="C:cytoplasm"/>
    <property type="evidence" value="ECO:0007669"/>
    <property type="project" value="UniProtKB-SubCell"/>
</dbReference>
<feature type="binding site" evidence="6">
    <location>
        <position position="214"/>
    </location>
    <ligand>
        <name>S-adenosyl-L-methionine</name>
        <dbReference type="ChEBI" id="CHEBI:59789"/>
    </ligand>
</feature>
<comment type="function">
    <text evidence="6">Methylates ribosomal protein L11.</text>
</comment>
<dbReference type="GO" id="GO:0032259">
    <property type="term" value="P:methylation"/>
    <property type="evidence" value="ECO:0007669"/>
    <property type="project" value="UniProtKB-KW"/>
</dbReference>
<dbReference type="Gene3D" id="3.40.50.150">
    <property type="entry name" value="Vaccinia Virus protein VP39"/>
    <property type="match status" value="1"/>
</dbReference>
<dbReference type="InterPro" id="IPR004498">
    <property type="entry name" value="Ribosomal_PrmA_MeTrfase"/>
</dbReference>
<evidence type="ECO:0000313" key="7">
    <source>
        <dbReference type="EMBL" id="ADK85661.1"/>
    </source>
</evidence>
<name>E1QJB8_DESB2</name>
<dbReference type="InterPro" id="IPR029063">
    <property type="entry name" value="SAM-dependent_MTases_sf"/>
</dbReference>
<keyword evidence="4 6" id="KW-0808">Transferase</keyword>
<dbReference type="GO" id="GO:0016279">
    <property type="term" value="F:protein-lysine N-methyltransferase activity"/>
    <property type="evidence" value="ECO:0007669"/>
    <property type="project" value="RHEA"/>
</dbReference>
<dbReference type="HAMAP" id="MF_00735">
    <property type="entry name" value="Methyltr_PrmA"/>
    <property type="match status" value="1"/>
</dbReference>
<feature type="binding site" evidence="6">
    <location>
        <position position="256"/>
    </location>
    <ligand>
        <name>S-adenosyl-L-methionine</name>
        <dbReference type="ChEBI" id="CHEBI:59789"/>
    </ligand>
</feature>
<comment type="similarity">
    <text evidence="1 6">Belongs to the methyltransferase superfamily. PrmA family.</text>
</comment>
<organism evidence="7 8">
    <name type="scientific">Desulfarculus baarsii (strain ATCC 33931 / DSM 2075 / LMG 7858 / VKM B-1802 / 2st14)</name>
    <dbReference type="NCBI Taxonomy" id="644282"/>
    <lineage>
        <taxon>Bacteria</taxon>
        <taxon>Pseudomonadati</taxon>
        <taxon>Thermodesulfobacteriota</taxon>
        <taxon>Desulfarculia</taxon>
        <taxon>Desulfarculales</taxon>
        <taxon>Desulfarculaceae</taxon>
        <taxon>Desulfarculus</taxon>
    </lineage>
</organism>
<evidence type="ECO:0000313" key="8">
    <source>
        <dbReference type="Proteomes" id="UP000009047"/>
    </source>
</evidence>
<keyword evidence="5 6" id="KW-0949">S-adenosyl-L-methionine</keyword>
<evidence type="ECO:0000256" key="3">
    <source>
        <dbReference type="ARBA" id="ARBA00022603"/>
    </source>
</evidence>
<feature type="binding site" evidence="6">
    <location>
        <position position="192"/>
    </location>
    <ligand>
        <name>S-adenosyl-L-methionine</name>
        <dbReference type="ChEBI" id="CHEBI:59789"/>
    </ligand>
</feature>
<comment type="catalytic activity">
    <reaction evidence="6">
        <text>L-lysyl-[protein] + 3 S-adenosyl-L-methionine = N(6),N(6),N(6)-trimethyl-L-lysyl-[protein] + 3 S-adenosyl-L-homocysteine + 3 H(+)</text>
        <dbReference type="Rhea" id="RHEA:54192"/>
        <dbReference type="Rhea" id="RHEA-COMP:9752"/>
        <dbReference type="Rhea" id="RHEA-COMP:13826"/>
        <dbReference type="ChEBI" id="CHEBI:15378"/>
        <dbReference type="ChEBI" id="CHEBI:29969"/>
        <dbReference type="ChEBI" id="CHEBI:57856"/>
        <dbReference type="ChEBI" id="CHEBI:59789"/>
        <dbReference type="ChEBI" id="CHEBI:61961"/>
    </reaction>
</comment>
<dbReference type="SUPFAM" id="SSF53335">
    <property type="entry name" value="S-adenosyl-L-methionine-dependent methyltransferases"/>
    <property type="match status" value="1"/>
</dbReference>
<dbReference type="KEGG" id="dbr:Deba_2299"/>
<dbReference type="Proteomes" id="UP000009047">
    <property type="component" value="Chromosome"/>
</dbReference>
<dbReference type="eggNOG" id="COG2264">
    <property type="taxonomic scope" value="Bacteria"/>
</dbReference>
<dbReference type="HOGENOM" id="CLU_049382_0_1_7"/>
<gene>
    <name evidence="6" type="primary">prmA</name>
    <name evidence="7" type="ordered locus">Deba_2299</name>
</gene>
<sequence>MLSRHFILLISQLQRKGRKLPAMGDFISSWIQITIQAPAAQADAAADFLAQLTGAGVETVELDAPAGAVRVIGYLSGSGDTAAQRAAIEAFAHDLAEQCQAGALSLCFKDLAGQDWGENWKQNFKPRAVSQTFVVAPPWERSVRLGEDQKLIVIDPGQAFGTGQHESTALCLQRLESLDDKGRLGSPVLDVGCGSGILALAAAKLGVPKVVAIDIDPEAVRCTAENAMHNGLAAQIEVSDTSLEQVRGRFALVMANLTAKDLIELAEPLRAKMELGGYLICSGMLTTQLDQVRQVFEGLGLSLIEQNALAGWGALVLV</sequence>
<comment type="subcellular location">
    <subcellularLocation>
        <location evidence="6">Cytoplasm</location>
    </subcellularLocation>
</comment>
<accession>E1QJB8</accession>
<dbReference type="InterPro" id="IPR050078">
    <property type="entry name" value="Ribosomal_L11_MeTrfase_PrmA"/>
</dbReference>
<feature type="binding site" evidence="6">
    <location>
        <position position="168"/>
    </location>
    <ligand>
        <name>S-adenosyl-L-methionine</name>
        <dbReference type="ChEBI" id="CHEBI:59789"/>
    </ligand>
</feature>
<keyword evidence="7" id="KW-0689">Ribosomal protein</keyword>
<evidence type="ECO:0000256" key="4">
    <source>
        <dbReference type="ARBA" id="ARBA00022679"/>
    </source>
</evidence>
<dbReference type="PANTHER" id="PTHR43648:SF1">
    <property type="entry name" value="ELECTRON TRANSFER FLAVOPROTEIN BETA SUBUNIT LYSINE METHYLTRANSFERASE"/>
    <property type="match status" value="1"/>
</dbReference>
<keyword evidence="7" id="KW-0687">Ribonucleoprotein</keyword>
<dbReference type="CDD" id="cd02440">
    <property type="entry name" value="AdoMet_MTases"/>
    <property type="match status" value="1"/>
</dbReference>
<evidence type="ECO:0000256" key="2">
    <source>
        <dbReference type="ARBA" id="ARBA00022490"/>
    </source>
</evidence>
<evidence type="ECO:0000256" key="5">
    <source>
        <dbReference type="ARBA" id="ARBA00022691"/>
    </source>
</evidence>
<proteinExistence type="inferred from homology"/>
<keyword evidence="2 6" id="KW-0963">Cytoplasm</keyword>
<dbReference type="EC" id="2.1.1.-" evidence="6"/>
<dbReference type="PANTHER" id="PTHR43648">
    <property type="entry name" value="ELECTRON TRANSFER FLAVOPROTEIN BETA SUBUNIT LYSINE METHYLTRANSFERASE"/>
    <property type="match status" value="1"/>
</dbReference>